<dbReference type="RefSeq" id="WP_161816088.1">
    <property type="nucleotide sequence ID" value="NZ_BLJN01000009.1"/>
</dbReference>
<name>A0A829YPB2_9GAMM</name>
<dbReference type="InterPro" id="IPR010200">
    <property type="entry name" value="HflC"/>
</dbReference>
<dbReference type="GO" id="GO:0016020">
    <property type="term" value="C:membrane"/>
    <property type="evidence" value="ECO:0007669"/>
    <property type="project" value="UniProtKB-SubCell"/>
</dbReference>
<keyword evidence="3" id="KW-0812">Transmembrane</keyword>
<gene>
    <name evidence="8" type="primary">hflC</name>
    <name evidence="8" type="ORF">GCM10011487_64880</name>
</gene>
<keyword evidence="9" id="KW-1185">Reference proteome</keyword>
<dbReference type="PRINTS" id="PR00721">
    <property type="entry name" value="STOMATIN"/>
</dbReference>
<feature type="domain" description="Band 7" evidence="7">
    <location>
        <begin position="21"/>
        <end position="185"/>
    </location>
</feature>
<dbReference type="NCBIfam" id="TIGR01932">
    <property type="entry name" value="hflC"/>
    <property type="match status" value="1"/>
</dbReference>
<evidence type="ECO:0000256" key="5">
    <source>
        <dbReference type="ARBA" id="ARBA00023136"/>
    </source>
</evidence>
<keyword evidence="4" id="KW-1133">Transmembrane helix</keyword>
<evidence type="ECO:0000313" key="9">
    <source>
        <dbReference type="Proteomes" id="UP000445000"/>
    </source>
</evidence>
<reference evidence="9" key="1">
    <citation type="submission" date="2020-01" db="EMBL/GenBank/DDBJ databases">
        <title>'Steroidobacter agaridevorans' sp. nov., agar-degrading bacteria isolated from rhizosphere soils.</title>
        <authorList>
            <person name="Ikenaga M."/>
            <person name="Kataoka M."/>
            <person name="Murouchi A."/>
            <person name="Katsuragi S."/>
            <person name="Sakai M."/>
        </authorList>
    </citation>
    <scope>NUCLEOTIDE SEQUENCE [LARGE SCALE GENOMIC DNA]</scope>
    <source>
        <strain evidence="9">YU21-B</strain>
    </source>
</reference>
<keyword evidence="5" id="KW-0472">Membrane</keyword>
<dbReference type="PIRSF" id="PIRSF005651">
    <property type="entry name" value="HflC"/>
    <property type="match status" value="1"/>
</dbReference>
<dbReference type="PANTHER" id="PTHR42911">
    <property type="entry name" value="MODULATOR OF FTSH PROTEASE HFLC"/>
    <property type="match status" value="1"/>
</dbReference>
<proteinExistence type="inferred from homology"/>
<dbReference type="AlphaFoldDB" id="A0A829YPB2"/>
<dbReference type="PANTHER" id="PTHR42911:SF1">
    <property type="entry name" value="MODULATOR OF FTSH PROTEASE HFLC"/>
    <property type="match status" value="1"/>
</dbReference>
<accession>A0A829YPB2</accession>
<protein>
    <recommendedName>
        <fullName evidence="6">Protein HflC</fullName>
    </recommendedName>
</protein>
<dbReference type="CDD" id="cd03405">
    <property type="entry name" value="SPFH_HflC"/>
    <property type="match status" value="1"/>
</dbReference>
<evidence type="ECO:0000256" key="4">
    <source>
        <dbReference type="ARBA" id="ARBA00022989"/>
    </source>
</evidence>
<evidence type="ECO:0000313" key="8">
    <source>
        <dbReference type="EMBL" id="GFE84488.1"/>
    </source>
</evidence>
<evidence type="ECO:0000259" key="7">
    <source>
        <dbReference type="SMART" id="SM00244"/>
    </source>
</evidence>
<evidence type="ECO:0000256" key="3">
    <source>
        <dbReference type="ARBA" id="ARBA00022692"/>
    </source>
</evidence>
<sequence>MAGRGFLILILAAVVAFVLAMSTFTVRETELAIKFRFGEIVRADYPPGLHFMVPMVNNIRKFERRIDTKNYPSEQFLTSEGKILRIDFYIKWRIADVSTYYQATSGGDREIAAGRLGSIVKDGIKGVIARRTIQQVVAAERAEFTGEILKLAEESTKGLGLQLVDVRVKKIDLPEEVSESVFSRMRQDFDRQAKRLRAEGEENAEKLRSEADRQRTEILAEAYRESEIIKGEGDAKSADIYARAYNRNAEFYSFHRSLQAYRLAIGTDNDVLVISPDSEFFKYLNRSNRR</sequence>
<dbReference type="InterPro" id="IPR036013">
    <property type="entry name" value="Band_7/SPFH_dom_sf"/>
</dbReference>
<dbReference type="Gene3D" id="3.30.479.30">
    <property type="entry name" value="Band 7 domain"/>
    <property type="match status" value="1"/>
</dbReference>
<dbReference type="SMART" id="SM00244">
    <property type="entry name" value="PHB"/>
    <property type="match status" value="1"/>
</dbReference>
<dbReference type="EMBL" id="BLJN01000009">
    <property type="protein sequence ID" value="GFE84488.1"/>
    <property type="molecule type" value="Genomic_DNA"/>
</dbReference>
<evidence type="ECO:0000256" key="2">
    <source>
        <dbReference type="ARBA" id="ARBA00007862"/>
    </source>
</evidence>
<comment type="caution">
    <text evidence="8">The sequence shown here is derived from an EMBL/GenBank/DDBJ whole genome shotgun (WGS) entry which is preliminary data.</text>
</comment>
<comment type="subcellular location">
    <subcellularLocation>
        <location evidence="1">Membrane</location>
        <topology evidence="1">Single-pass membrane protein</topology>
    </subcellularLocation>
</comment>
<organism evidence="8 9">
    <name type="scientific">Steroidobacter agaridevorans</name>
    <dbReference type="NCBI Taxonomy" id="2695856"/>
    <lineage>
        <taxon>Bacteria</taxon>
        <taxon>Pseudomonadati</taxon>
        <taxon>Pseudomonadota</taxon>
        <taxon>Gammaproteobacteria</taxon>
        <taxon>Steroidobacterales</taxon>
        <taxon>Steroidobacteraceae</taxon>
        <taxon>Steroidobacter</taxon>
    </lineage>
</organism>
<comment type="function">
    <text evidence="6">HflC and HflK could regulate a protease.</text>
</comment>
<comment type="similarity">
    <text evidence="2 6">Belongs to the band 7/mec-2 family. HflC subfamily.</text>
</comment>
<dbReference type="InterPro" id="IPR001972">
    <property type="entry name" value="Stomatin_HflK_fam"/>
</dbReference>
<evidence type="ECO:0000256" key="1">
    <source>
        <dbReference type="ARBA" id="ARBA00004167"/>
    </source>
</evidence>
<evidence type="ECO:0000256" key="6">
    <source>
        <dbReference type="PIRNR" id="PIRNR005651"/>
    </source>
</evidence>
<dbReference type="Proteomes" id="UP000445000">
    <property type="component" value="Unassembled WGS sequence"/>
</dbReference>
<dbReference type="Pfam" id="PF01145">
    <property type="entry name" value="Band_7"/>
    <property type="match status" value="1"/>
</dbReference>
<dbReference type="SUPFAM" id="SSF117892">
    <property type="entry name" value="Band 7/SPFH domain"/>
    <property type="match status" value="1"/>
</dbReference>
<dbReference type="InterPro" id="IPR001107">
    <property type="entry name" value="Band_7"/>
</dbReference>